<keyword evidence="2" id="KW-1185">Reference proteome</keyword>
<evidence type="ECO:0000313" key="1">
    <source>
        <dbReference type="EMBL" id="MXP41304.1"/>
    </source>
</evidence>
<accession>A0A6I4UU30</accession>
<comment type="caution">
    <text evidence="1">The sequence shown here is derived from an EMBL/GenBank/DDBJ whole genome shotgun (WGS) entry which is preliminary data.</text>
</comment>
<protein>
    <submittedName>
        <fullName evidence="1">Uncharacterized protein</fullName>
    </submittedName>
</protein>
<dbReference type="RefSeq" id="WP_160746164.1">
    <property type="nucleotide sequence ID" value="NZ_WTYK01000003.1"/>
</dbReference>
<name>A0A6I4UU30_9SPHN</name>
<organism evidence="1 2">
    <name type="scientific">Croceibacterium soli</name>
    <dbReference type="NCBI Taxonomy" id="1739690"/>
    <lineage>
        <taxon>Bacteria</taxon>
        <taxon>Pseudomonadati</taxon>
        <taxon>Pseudomonadota</taxon>
        <taxon>Alphaproteobacteria</taxon>
        <taxon>Sphingomonadales</taxon>
        <taxon>Erythrobacteraceae</taxon>
        <taxon>Croceibacterium</taxon>
    </lineage>
</organism>
<sequence length="56" mass="6043">MMVRQNAASAGQGSHPTLAMLRDSLAKALPAVDDGEFDDLLRKLDSRYAGSRTLSH</sequence>
<proteinExistence type="predicted"/>
<gene>
    <name evidence="1" type="ORF">GRI75_06575</name>
</gene>
<reference evidence="1 2" key="1">
    <citation type="submission" date="2019-12" db="EMBL/GenBank/DDBJ databases">
        <title>Genomic-based taxomic classification of the family Erythrobacteraceae.</title>
        <authorList>
            <person name="Xu L."/>
        </authorList>
    </citation>
    <scope>NUCLEOTIDE SEQUENCE [LARGE SCALE GENOMIC DNA]</scope>
    <source>
        <strain evidence="1 2">MCCC 1K02066</strain>
    </source>
</reference>
<dbReference type="Proteomes" id="UP000469159">
    <property type="component" value="Unassembled WGS sequence"/>
</dbReference>
<dbReference type="EMBL" id="WTYK01000003">
    <property type="protein sequence ID" value="MXP41304.1"/>
    <property type="molecule type" value="Genomic_DNA"/>
</dbReference>
<dbReference type="AlphaFoldDB" id="A0A6I4UU30"/>
<evidence type="ECO:0000313" key="2">
    <source>
        <dbReference type="Proteomes" id="UP000469159"/>
    </source>
</evidence>